<accession>A0ACC1I9T2</accession>
<keyword evidence="2" id="KW-1185">Reference proteome</keyword>
<dbReference type="Proteomes" id="UP001150581">
    <property type="component" value="Unassembled WGS sequence"/>
</dbReference>
<organism evidence="1 2">
    <name type="scientific">Kickxella alabastrina</name>
    <dbReference type="NCBI Taxonomy" id="61397"/>
    <lineage>
        <taxon>Eukaryota</taxon>
        <taxon>Fungi</taxon>
        <taxon>Fungi incertae sedis</taxon>
        <taxon>Zoopagomycota</taxon>
        <taxon>Kickxellomycotina</taxon>
        <taxon>Kickxellomycetes</taxon>
        <taxon>Kickxellales</taxon>
        <taxon>Kickxellaceae</taxon>
        <taxon>Kickxella</taxon>
    </lineage>
</organism>
<dbReference type="EMBL" id="JANBPG010001507">
    <property type="protein sequence ID" value="KAJ1889624.1"/>
    <property type="molecule type" value="Genomic_DNA"/>
</dbReference>
<gene>
    <name evidence="1" type="ORF">LPJ66_007936</name>
</gene>
<feature type="non-terminal residue" evidence="1">
    <location>
        <position position="391"/>
    </location>
</feature>
<comment type="caution">
    <text evidence="1">The sequence shown here is derived from an EMBL/GenBank/DDBJ whole genome shotgun (WGS) entry which is preliminary data.</text>
</comment>
<reference evidence="1" key="1">
    <citation type="submission" date="2022-07" db="EMBL/GenBank/DDBJ databases">
        <title>Phylogenomic reconstructions and comparative analyses of Kickxellomycotina fungi.</title>
        <authorList>
            <person name="Reynolds N.K."/>
            <person name="Stajich J.E."/>
            <person name="Barry K."/>
            <person name="Grigoriev I.V."/>
            <person name="Crous P."/>
            <person name="Smith M.E."/>
        </authorList>
    </citation>
    <scope>NUCLEOTIDE SEQUENCE</scope>
    <source>
        <strain evidence="1">Benny 63K</strain>
    </source>
</reference>
<evidence type="ECO:0000313" key="1">
    <source>
        <dbReference type="EMBL" id="KAJ1889624.1"/>
    </source>
</evidence>
<protein>
    <submittedName>
        <fullName evidence="1">Uncharacterized protein</fullName>
    </submittedName>
</protein>
<sequence>MTDADEEFDRARRKSQGRFRSAFEAIFEKYGKIDEDDDIIDLRTEKIVVDNGRIRGLAVIPLGSLLKYPDSPTTPLAASRKRRYASPELGEYSASGGSLLPELVTNADIMRCNQSPSPSITPDAYESTRVHSVFGRSGGGSLDLDFAPYASAPRGVRHGNQEDSPRQHNRTSSRDEDEGAALNYDSSESLGTDQETPIDSYFTNSIEHYLDKLRQQLSAPIAVTPKGAEEHEESHSDGSQESDFVDNSHGDVLSGVWSHNRANNAYAILSSPHTMSPCSPGRCRSLSGNSPYNAQSDIDEFVVSETCSQQSGIDSEEESASSIGSFESVVELEPQHLYDMDLDLDLDLHTPPGAPTIYEDEFPNEPCAYEVDDGDYSEEEEETDEAYAYNQ</sequence>
<evidence type="ECO:0000313" key="2">
    <source>
        <dbReference type="Proteomes" id="UP001150581"/>
    </source>
</evidence>
<proteinExistence type="predicted"/>
<name>A0ACC1I9T2_9FUNG</name>